<protein>
    <recommendedName>
        <fullName evidence="2">Nascent polypeptide-associated complex subunit alpha-like UBA domain-containing protein</fullName>
    </recommendedName>
</protein>
<dbReference type="PANTHER" id="PTHR31184:SF2">
    <property type="entry name" value="HUNTINGTIN-INTERACTING PROTEIN K"/>
    <property type="match status" value="1"/>
</dbReference>
<dbReference type="GO" id="GO:0050821">
    <property type="term" value="P:protein stabilization"/>
    <property type="evidence" value="ECO:0007669"/>
    <property type="project" value="TreeGrafter"/>
</dbReference>
<feature type="domain" description="Nascent polypeptide-associated complex subunit alpha-like UBA" evidence="2">
    <location>
        <begin position="83"/>
        <end position="122"/>
    </location>
</feature>
<dbReference type="PANTHER" id="PTHR31184">
    <property type="entry name" value="HUNTINGTIN-INTERACTING PROTEIN K FAMILY MEMBER"/>
    <property type="match status" value="1"/>
</dbReference>
<dbReference type="InterPro" id="IPR044034">
    <property type="entry name" value="NAC-like_UBA"/>
</dbReference>
<dbReference type="CDD" id="cd14361">
    <property type="entry name" value="UBA_HYPK"/>
    <property type="match status" value="1"/>
</dbReference>
<evidence type="ECO:0000256" key="1">
    <source>
        <dbReference type="SAM" id="MobiDB-lite"/>
    </source>
</evidence>
<gene>
    <name evidence="3" type="ORF">BCR34DRAFT_595272</name>
</gene>
<evidence type="ECO:0000313" key="3">
    <source>
        <dbReference type="EMBL" id="ORY19826.1"/>
    </source>
</evidence>
<dbReference type="EMBL" id="MCFA01000001">
    <property type="protein sequence ID" value="ORY19826.1"/>
    <property type="molecule type" value="Genomic_DNA"/>
</dbReference>
<reference evidence="3 4" key="1">
    <citation type="submission" date="2016-07" db="EMBL/GenBank/DDBJ databases">
        <title>Pervasive Adenine N6-methylation of Active Genes in Fungi.</title>
        <authorList>
            <consortium name="DOE Joint Genome Institute"/>
            <person name="Mondo S.J."/>
            <person name="Dannebaum R.O."/>
            <person name="Kuo R.C."/>
            <person name="Labutti K."/>
            <person name="Haridas S."/>
            <person name="Kuo A."/>
            <person name="Salamov A."/>
            <person name="Ahrendt S.R."/>
            <person name="Lipzen A."/>
            <person name="Sullivan W."/>
            <person name="Andreopoulos W.B."/>
            <person name="Clum A."/>
            <person name="Lindquist E."/>
            <person name="Daum C."/>
            <person name="Ramamoorthy G.K."/>
            <person name="Gryganskyi A."/>
            <person name="Culley D."/>
            <person name="Magnuson J.K."/>
            <person name="James T.Y."/>
            <person name="O'Malley M.A."/>
            <person name="Stajich J.E."/>
            <person name="Spatafora J.W."/>
            <person name="Visel A."/>
            <person name="Grigoriev I.V."/>
        </authorList>
    </citation>
    <scope>NUCLEOTIDE SEQUENCE [LARGE SCALE GENOMIC DNA]</scope>
    <source>
        <strain evidence="3 4">CBS 115471</strain>
    </source>
</reference>
<feature type="compositionally biased region" description="Basic and acidic residues" evidence="1">
    <location>
        <begin position="36"/>
        <end position="47"/>
    </location>
</feature>
<dbReference type="Pfam" id="PF19026">
    <property type="entry name" value="UBA_HYPK"/>
    <property type="match status" value="1"/>
</dbReference>
<dbReference type="AlphaFoldDB" id="A0A1Y2ABE4"/>
<comment type="caution">
    <text evidence="3">The sequence shown here is derived from an EMBL/GenBank/DDBJ whole genome shotgun (WGS) entry which is preliminary data.</text>
</comment>
<dbReference type="InterPro" id="IPR052617">
    <property type="entry name" value="Huntingtin-int_K"/>
</dbReference>
<keyword evidence="4" id="KW-1185">Reference proteome</keyword>
<accession>A0A1Y2ABE4</accession>
<name>A0A1Y2ABE4_9PLEO</name>
<dbReference type="STRING" id="1231657.A0A1Y2ABE4"/>
<sequence>MAEPQPSDVHEGLPPGSAPTASAEDRKAAAALSALDAKDDEDKKGEVDTNALGEAMKGLTVAEGKAAGAKEKDKDAAKKIVNVKVDAADVTLLVNELELSKAKATELLKSSDGDAVKAMHVYVCRTAE</sequence>
<evidence type="ECO:0000313" key="4">
    <source>
        <dbReference type="Proteomes" id="UP000193144"/>
    </source>
</evidence>
<dbReference type="GO" id="GO:0043066">
    <property type="term" value="P:negative regulation of apoptotic process"/>
    <property type="evidence" value="ECO:0007669"/>
    <property type="project" value="TreeGrafter"/>
</dbReference>
<feature type="region of interest" description="Disordered" evidence="1">
    <location>
        <begin position="1"/>
        <end position="50"/>
    </location>
</feature>
<dbReference type="Proteomes" id="UP000193144">
    <property type="component" value="Unassembled WGS sequence"/>
</dbReference>
<dbReference type="InterPro" id="IPR038922">
    <property type="entry name" value="HYPK_UBA"/>
</dbReference>
<evidence type="ECO:0000259" key="2">
    <source>
        <dbReference type="Pfam" id="PF19026"/>
    </source>
</evidence>
<organism evidence="3 4">
    <name type="scientific">Clohesyomyces aquaticus</name>
    <dbReference type="NCBI Taxonomy" id="1231657"/>
    <lineage>
        <taxon>Eukaryota</taxon>
        <taxon>Fungi</taxon>
        <taxon>Dikarya</taxon>
        <taxon>Ascomycota</taxon>
        <taxon>Pezizomycotina</taxon>
        <taxon>Dothideomycetes</taxon>
        <taxon>Pleosporomycetidae</taxon>
        <taxon>Pleosporales</taxon>
        <taxon>Lindgomycetaceae</taxon>
        <taxon>Clohesyomyces</taxon>
    </lineage>
</organism>
<proteinExistence type="predicted"/>
<dbReference type="OrthoDB" id="285219at2759"/>